<dbReference type="RefSeq" id="WP_075473275.1">
    <property type="nucleotide sequence ID" value="NZ_CAWQZC010000059.1"/>
</dbReference>
<evidence type="ECO:0000313" key="4">
    <source>
        <dbReference type="EMBL" id="SGZ14460.1"/>
    </source>
</evidence>
<dbReference type="Pfam" id="PF03932">
    <property type="entry name" value="CutC"/>
    <property type="match status" value="1"/>
</dbReference>
<dbReference type="GO" id="GO:0005507">
    <property type="term" value="F:copper ion binding"/>
    <property type="evidence" value="ECO:0007669"/>
    <property type="project" value="TreeGrafter"/>
</dbReference>
<dbReference type="Proteomes" id="UP000182660">
    <property type="component" value="Unassembled WGS sequence"/>
</dbReference>
<comment type="subcellular location">
    <subcellularLocation>
        <location evidence="2">Cytoplasm</location>
    </subcellularLocation>
</comment>
<comment type="similarity">
    <text evidence="1 2">Belongs to the CutC family.</text>
</comment>
<proteinExistence type="inferred from homology"/>
<dbReference type="GeneID" id="61297682"/>
<dbReference type="InterPro" id="IPR005627">
    <property type="entry name" value="CutC-like"/>
</dbReference>
<accession>A0A1L0A2E5</accession>
<dbReference type="PANTHER" id="PTHR12598">
    <property type="entry name" value="COPPER HOMEOSTASIS PROTEIN CUTC"/>
    <property type="match status" value="1"/>
</dbReference>
<dbReference type="InterPro" id="IPR036822">
    <property type="entry name" value="CutC-like_dom_sf"/>
</dbReference>
<evidence type="ECO:0000313" key="5">
    <source>
        <dbReference type="Proteomes" id="UP000182660"/>
    </source>
</evidence>
<dbReference type="OrthoDB" id="9815677at2"/>
<evidence type="ECO:0000313" key="3">
    <source>
        <dbReference type="EMBL" id="SGY99612.1"/>
    </source>
</evidence>
<dbReference type="HAMAP" id="MF_00795">
    <property type="entry name" value="CutC"/>
    <property type="match status" value="1"/>
</dbReference>
<protein>
    <recommendedName>
        <fullName evidence="2">PF03932 family protein CutC</fullName>
    </recommendedName>
</protein>
<sequence>MTITIEVCVDNIESLQTAQLAGADRIELCSALALGGLTANAGFVQKSLDLATIPLYTIIRPRAGDFIYSEQEVDIMVSDIKFMKLLGIQGVVIGALTSEGDIDEAALKRLMAASRDIGVTFHRAFDLCNDPKQALEILINAGCERVLTSGQQARAEQGCELIKELVIQADGRISIMPGAGVNPDNAEKIISITKAKELHLSGKTTRKSAMKPHSTVTMGTEQDADSLISVTCAKTISAIVSVTNR</sequence>
<dbReference type="Gene3D" id="3.20.20.380">
    <property type="entry name" value="Copper homeostasis (CutC) domain"/>
    <property type="match status" value="1"/>
</dbReference>
<reference evidence="4 6" key="1">
    <citation type="submission" date="2016-11" db="EMBL/GenBank/DDBJ databases">
        <authorList>
            <person name="Jaros S."/>
            <person name="Januszkiewicz K."/>
            <person name="Wedrychowicz H."/>
        </authorList>
    </citation>
    <scope>NUCLEOTIDE SEQUENCE [LARGE SCALE GENOMIC DNA]</scope>
    <source>
        <strain evidence="4">NVI 5450</strain>
    </source>
</reference>
<evidence type="ECO:0000256" key="1">
    <source>
        <dbReference type="ARBA" id="ARBA00007768"/>
    </source>
</evidence>
<organism evidence="4 6">
    <name type="scientific">Moritella viscosa</name>
    <dbReference type="NCBI Taxonomy" id="80854"/>
    <lineage>
        <taxon>Bacteria</taxon>
        <taxon>Pseudomonadati</taxon>
        <taxon>Pseudomonadota</taxon>
        <taxon>Gammaproteobacteria</taxon>
        <taxon>Alteromonadales</taxon>
        <taxon>Moritellaceae</taxon>
        <taxon>Moritella</taxon>
    </lineage>
</organism>
<keyword evidence="2" id="KW-0963">Cytoplasm</keyword>
<dbReference type="Proteomes" id="UP000183794">
    <property type="component" value="Unassembled WGS sequence"/>
</dbReference>
<keyword evidence="5" id="KW-1185">Reference proteome</keyword>
<name>A0A1L0A2E5_9GAMM</name>
<evidence type="ECO:0000313" key="6">
    <source>
        <dbReference type="Proteomes" id="UP000183794"/>
    </source>
</evidence>
<dbReference type="GO" id="GO:0005737">
    <property type="term" value="C:cytoplasm"/>
    <property type="evidence" value="ECO:0007669"/>
    <property type="project" value="UniProtKB-SubCell"/>
</dbReference>
<gene>
    <name evidence="2" type="primary">cutC</name>
    <name evidence="3" type="ORF">MT2528_3880</name>
    <name evidence="4" type="ORF">NVI5450_4061</name>
</gene>
<evidence type="ECO:0000256" key="2">
    <source>
        <dbReference type="HAMAP-Rule" id="MF_00795"/>
    </source>
</evidence>
<dbReference type="SUPFAM" id="SSF110395">
    <property type="entry name" value="CutC-like"/>
    <property type="match status" value="1"/>
</dbReference>
<dbReference type="FunFam" id="3.20.20.380:FF:000001">
    <property type="entry name" value="Copper homeostasis protein CutC"/>
    <property type="match status" value="1"/>
</dbReference>
<reference evidence="3 5" key="2">
    <citation type="submission" date="2016-11" db="EMBL/GenBank/DDBJ databases">
        <authorList>
            <person name="Klemetsen T."/>
        </authorList>
    </citation>
    <scope>NUCLEOTIDE SEQUENCE [LARGE SCALE GENOMIC DNA]</scope>
    <source>
        <strain evidence="3">MT 2528</strain>
    </source>
</reference>
<comment type="caution">
    <text evidence="2">Once thought to be involved in copper homeostasis, experiments in E.coli have shown this is not the case.</text>
</comment>
<dbReference type="PANTHER" id="PTHR12598:SF0">
    <property type="entry name" value="COPPER HOMEOSTASIS PROTEIN CUTC HOMOLOG"/>
    <property type="match status" value="1"/>
</dbReference>
<dbReference type="EMBL" id="FPLD01000113">
    <property type="protein sequence ID" value="SGZ14460.1"/>
    <property type="molecule type" value="Genomic_DNA"/>
</dbReference>
<dbReference type="AlphaFoldDB" id="A0A1L0A2E5"/>
<dbReference type="EMBL" id="FPLJ01000084">
    <property type="protein sequence ID" value="SGY99612.1"/>
    <property type="molecule type" value="Genomic_DNA"/>
</dbReference>